<dbReference type="SUPFAM" id="SSF48452">
    <property type="entry name" value="TPR-like"/>
    <property type="match status" value="1"/>
</dbReference>
<dbReference type="RefSeq" id="WP_381422067.1">
    <property type="nucleotide sequence ID" value="NZ_JBHSDH010000013.1"/>
</dbReference>
<protein>
    <submittedName>
        <fullName evidence="1">Tetratricopeptide repeat protein</fullName>
    </submittedName>
</protein>
<comment type="caution">
    <text evidence="1">The sequence shown here is derived from an EMBL/GenBank/DDBJ whole genome shotgun (WGS) entry which is preliminary data.</text>
</comment>
<gene>
    <name evidence="1" type="ORF">ACFOWX_05415</name>
</gene>
<dbReference type="InterPro" id="IPR011990">
    <property type="entry name" value="TPR-like_helical_dom_sf"/>
</dbReference>
<sequence length="213" mass="23396">MMGWVTMGILSAALLAALIRFGRLPRRTWEAVAAAIVLGLVGYSVQGSPGYEAAPARSLASNSKAAEAMILARSEMDRTFSPARPYLIASDAWARDGDYKLAAAYIRSGIRKNPREADLWAGLGLQLMLAGEGRMSPPAEYAFDQARKYNPRQPAPDYFKGLVLLFEGRPDLCLQLWQALLDNAPKEAKWKPRVEAQVAGLKSMLQQSSARRQ</sequence>
<dbReference type="Gene3D" id="1.25.40.10">
    <property type="entry name" value="Tetratricopeptide repeat domain"/>
    <property type="match status" value="1"/>
</dbReference>
<reference evidence="2" key="1">
    <citation type="journal article" date="2019" name="Int. J. Syst. Evol. Microbiol.">
        <title>The Global Catalogue of Microorganisms (GCM) 10K type strain sequencing project: providing services to taxonomists for standard genome sequencing and annotation.</title>
        <authorList>
            <consortium name="The Broad Institute Genomics Platform"/>
            <consortium name="The Broad Institute Genome Sequencing Center for Infectious Disease"/>
            <person name="Wu L."/>
            <person name="Ma J."/>
        </authorList>
    </citation>
    <scope>NUCLEOTIDE SEQUENCE [LARGE SCALE GENOMIC DNA]</scope>
    <source>
        <strain evidence="2">CECT 8531</strain>
    </source>
</reference>
<evidence type="ECO:0000313" key="2">
    <source>
        <dbReference type="Proteomes" id="UP001595887"/>
    </source>
</evidence>
<dbReference type="EMBL" id="JBHSDH010000013">
    <property type="protein sequence ID" value="MFC4291852.1"/>
    <property type="molecule type" value="Genomic_DNA"/>
</dbReference>
<proteinExistence type="predicted"/>
<dbReference type="Proteomes" id="UP001595887">
    <property type="component" value="Unassembled WGS sequence"/>
</dbReference>
<name>A0ABV8RET1_9SPHN</name>
<evidence type="ECO:0000313" key="1">
    <source>
        <dbReference type="EMBL" id="MFC4291852.1"/>
    </source>
</evidence>
<keyword evidence="2" id="KW-1185">Reference proteome</keyword>
<organism evidence="1 2">
    <name type="scientific">Sphingorhabdus arenilitoris</name>
    <dbReference type="NCBI Taxonomy" id="1490041"/>
    <lineage>
        <taxon>Bacteria</taxon>
        <taxon>Pseudomonadati</taxon>
        <taxon>Pseudomonadota</taxon>
        <taxon>Alphaproteobacteria</taxon>
        <taxon>Sphingomonadales</taxon>
        <taxon>Sphingomonadaceae</taxon>
        <taxon>Sphingorhabdus</taxon>
    </lineage>
</organism>
<accession>A0ABV8RET1</accession>